<sequence>MEGPTSGDQGGFGDIPTRPMRVKVLYSFDQDDKARCLARFPDTQQIPAVAIDETSQVGIIGLRQCIQAIVSASPELVSMLSHGDFTIYAYDYSEQDAPLVGQGLLGNALATADRNTNTDDAMITGRICQNVTAVFSNGVKETLEVKLRLTPLLRPAETTIPKLSNGATSAGFDPNAWNASMQQHRIQTQASNPFDLGSSLPSESNNVPSLEDMFGLGSGSSGTGSEQQARGGVGTAGTPTDSPYDFDPAFSHSAPGSRAASPRMGLEPSIYNEHLRHHSFSTNPANIAGHLRPSSRASTRSEMSSSRHQHQATKSSIQQHLRPQTEVTFDDDGQSRKRAKVTQTEWRGRSSFGAKSGDLRVTAATAHSVQMHKPVARRPGAPSADLEPPPRAPTPVPQRQSLNRSQGTSRPTGSRSLLRQASTISSNIGADHEQYSDAAISSPEDLSPNGSITADGTPIDMPSSPPVFAGILPGQRSSPGLPTLPPARMLDSGYMSERGFQSDNALASFNDDDEDRSPDAQDLEIAAQYRPRDRKQPSIKREALSDGTDFLYGHDTLPGKINMIVRSPDEAALLTQKYAISAALTSDRWGSQGPKTSLATTGKLPMMTASPEMEPTLALKAPLSRRGSLALPPMQHRRDPSPAQVEMSQHRPTTKHSTTRYSRADGFGSETGSPAASDTESRPRGPKRSGSGAQRRVIIQQRMEESLAKGDMPQFCANCGAIETTTWRKLYIKHCEGQPSPLDEVEGEGETIGVEAVEHDGKSGEVIRFIIRKSMKVRKDLQPGPGFELLTVCNPCGLWFTKFRLMRPSEKWNKKTTTRRSKKQKSGQDGDGLLTDGLEPQSDAFFTDQLEAEDPYAPGRAPGGGLTNAASNNPRSQGQTARPRASSLQAQQRRRSRDGMNASELNSALTRAVQSSPVPFNGSQQSPIEIEDLTPKPTRRLLFPSPRREGEVKSLDDNGQASLHATPPSGKSAVGKPPLSPKAHFAVTNNNLNVFEAFTCEKENLAPGVELDDGLMRLFEGSPNAAFKTPSKTSAKSTTTTSPSQQQLSDLLKTPTPARTNRKPLSPNSNLARGAPINDFLTSPSSTRYFLRSTPSRQARSPGRPSSDDRRQQAIEMTPFSRNLAQMLSDSGENGAFTSPSHTFDFAELPTFTTPGRNLGEMDWGGMDDILSSEFAAFDGTGKDGVVRE</sequence>
<dbReference type="OMA" id="VMQSEYL"/>
<dbReference type="GO" id="GO:0008270">
    <property type="term" value="F:zinc ion binding"/>
    <property type="evidence" value="ECO:0007669"/>
    <property type="project" value="InterPro"/>
</dbReference>
<feature type="compositionally biased region" description="Polar residues" evidence="1">
    <location>
        <begin position="1080"/>
        <end position="1099"/>
    </location>
</feature>
<feature type="region of interest" description="Disordered" evidence="1">
    <location>
        <begin position="1022"/>
        <end position="1112"/>
    </location>
</feature>
<reference evidence="3 4" key="1">
    <citation type="journal article" date="2012" name="PLoS Pathog.">
        <title>Diverse lifestyles and strategies of plant pathogenesis encoded in the genomes of eighteen Dothideomycetes fungi.</title>
        <authorList>
            <person name="Ohm R.A."/>
            <person name="Feau N."/>
            <person name="Henrissat B."/>
            <person name="Schoch C.L."/>
            <person name="Horwitz B.A."/>
            <person name="Barry K.W."/>
            <person name="Condon B.J."/>
            <person name="Copeland A.C."/>
            <person name="Dhillon B."/>
            <person name="Glaser F."/>
            <person name="Hesse C.N."/>
            <person name="Kosti I."/>
            <person name="LaButti K."/>
            <person name="Lindquist E.A."/>
            <person name="Lucas S."/>
            <person name="Salamov A.A."/>
            <person name="Bradshaw R.E."/>
            <person name="Ciuffetti L."/>
            <person name="Hamelin R.C."/>
            <person name="Kema G.H.J."/>
            <person name="Lawrence C."/>
            <person name="Scott J.A."/>
            <person name="Spatafora J.W."/>
            <person name="Turgeon B.G."/>
            <person name="de Wit P.J.G.M."/>
            <person name="Zhong S."/>
            <person name="Goodwin S.B."/>
            <person name="Grigoriev I.V."/>
        </authorList>
    </citation>
    <scope>NUCLEOTIDE SEQUENCE [LARGE SCALE GENOMIC DNA]</scope>
    <source>
        <strain evidence="3 4">UAMH 10762</strain>
    </source>
</reference>
<feature type="compositionally biased region" description="Polar residues" evidence="1">
    <location>
        <begin position="903"/>
        <end position="927"/>
    </location>
</feature>
<feature type="compositionally biased region" description="Low complexity" evidence="1">
    <location>
        <begin position="294"/>
        <end position="306"/>
    </location>
</feature>
<feature type="compositionally biased region" description="Basic and acidic residues" evidence="1">
    <location>
        <begin position="946"/>
        <end position="956"/>
    </location>
</feature>
<dbReference type="GO" id="GO:0006357">
    <property type="term" value="P:regulation of transcription by RNA polymerase II"/>
    <property type="evidence" value="ECO:0007669"/>
    <property type="project" value="TreeGrafter"/>
</dbReference>
<dbReference type="InterPro" id="IPR042403">
    <property type="entry name" value="Spt21/Ams2"/>
</dbReference>
<gene>
    <name evidence="3" type="ORF">BAUCODRAFT_32311</name>
</gene>
<feature type="region of interest" description="Disordered" evidence="1">
    <location>
        <begin position="854"/>
        <end position="978"/>
    </location>
</feature>
<feature type="compositionally biased region" description="Pro residues" evidence="1">
    <location>
        <begin position="387"/>
        <end position="396"/>
    </location>
</feature>
<dbReference type="GeneID" id="19111739"/>
<dbReference type="RefSeq" id="XP_007674447.1">
    <property type="nucleotide sequence ID" value="XM_007676257.1"/>
</dbReference>
<dbReference type="Gene3D" id="3.30.50.10">
    <property type="entry name" value="Erythroid Transcription Factor GATA-1, subunit A"/>
    <property type="match status" value="1"/>
</dbReference>
<dbReference type="GO" id="GO:0000183">
    <property type="term" value="P:rDNA heterochromatin formation"/>
    <property type="evidence" value="ECO:0007669"/>
    <property type="project" value="TreeGrafter"/>
</dbReference>
<dbReference type="PANTHER" id="PTHR39147">
    <property type="entry name" value="PROTEIN SPT21"/>
    <property type="match status" value="1"/>
</dbReference>
<dbReference type="InterPro" id="IPR013088">
    <property type="entry name" value="Znf_NHR/GATA"/>
</dbReference>
<dbReference type="PANTHER" id="PTHR39147:SF1">
    <property type="entry name" value="PROTEIN SPT21"/>
    <property type="match status" value="1"/>
</dbReference>
<feature type="domain" description="Ams2/SPT21 N-terminal" evidence="2">
    <location>
        <begin position="15"/>
        <end position="151"/>
    </location>
</feature>
<dbReference type="HOGENOM" id="CLU_001743_0_0_1"/>
<feature type="compositionally biased region" description="Polar residues" evidence="1">
    <location>
        <begin position="868"/>
        <end position="880"/>
    </location>
</feature>
<dbReference type="Pfam" id="PF25823">
    <property type="entry name" value="Ams2-SPT21_N"/>
    <property type="match status" value="1"/>
</dbReference>
<feature type="region of interest" description="Disordered" evidence="1">
    <location>
        <begin position="630"/>
        <end position="696"/>
    </location>
</feature>
<accession>M2N2V9</accession>
<evidence type="ECO:0000256" key="1">
    <source>
        <dbReference type="SAM" id="MobiDB-lite"/>
    </source>
</evidence>
<dbReference type="KEGG" id="bcom:BAUCODRAFT_32311"/>
<name>M2N2V9_BAUPA</name>
<feature type="region of interest" description="Disordered" evidence="1">
    <location>
        <begin position="811"/>
        <end position="840"/>
    </location>
</feature>
<feature type="compositionally biased region" description="Basic residues" evidence="1">
    <location>
        <begin position="814"/>
        <end position="825"/>
    </location>
</feature>
<feature type="compositionally biased region" description="Low complexity" evidence="1">
    <location>
        <begin position="1028"/>
        <end position="1049"/>
    </location>
</feature>
<dbReference type="Proteomes" id="UP000011761">
    <property type="component" value="Unassembled WGS sequence"/>
</dbReference>
<dbReference type="OrthoDB" id="3199820at2759"/>
<dbReference type="eggNOG" id="ENOG502QU3A">
    <property type="taxonomic scope" value="Eukaryota"/>
</dbReference>
<proteinExistence type="predicted"/>
<dbReference type="EMBL" id="KB445553">
    <property type="protein sequence ID" value="EMC98293.1"/>
    <property type="molecule type" value="Genomic_DNA"/>
</dbReference>
<keyword evidence="4" id="KW-1185">Reference proteome</keyword>
<dbReference type="AlphaFoldDB" id="M2N2V9"/>
<feature type="region of interest" description="Disordered" evidence="1">
    <location>
        <begin position="280"/>
        <end position="490"/>
    </location>
</feature>
<feature type="compositionally biased region" description="Polar residues" evidence="1">
    <location>
        <begin position="199"/>
        <end position="208"/>
    </location>
</feature>
<dbReference type="InterPro" id="IPR057725">
    <property type="entry name" value="Ams2-SPT21_N"/>
</dbReference>
<evidence type="ECO:0000259" key="2">
    <source>
        <dbReference type="Pfam" id="PF25823"/>
    </source>
</evidence>
<dbReference type="GO" id="GO:0030466">
    <property type="term" value="P:silent mating-type cassette heterochromatin formation"/>
    <property type="evidence" value="ECO:0007669"/>
    <property type="project" value="TreeGrafter"/>
</dbReference>
<feature type="compositionally biased region" description="Polar residues" evidence="1">
    <location>
        <begin position="312"/>
        <end position="327"/>
    </location>
</feature>
<protein>
    <recommendedName>
        <fullName evidence="2">Ams2/SPT21 N-terminal domain-containing protein</fullName>
    </recommendedName>
</protein>
<evidence type="ECO:0000313" key="3">
    <source>
        <dbReference type="EMBL" id="EMC98293.1"/>
    </source>
</evidence>
<feature type="compositionally biased region" description="Polar residues" evidence="1">
    <location>
        <begin position="398"/>
        <end position="428"/>
    </location>
</feature>
<evidence type="ECO:0000313" key="4">
    <source>
        <dbReference type="Proteomes" id="UP000011761"/>
    </source>
</evidence>
<feature type="compositionally biased region" description="Low complexity" evidence="1">
    <location>
        <begin position="881"/>
        <end position="891"/>
    </location>
</feature>
<organism evidence="3 4">
    <name type="scientific">Baudoinia panamericana (strain UAMH 10762)</name>
    <name type="common">Angels' share fungus</name>
    <name type="synonym">Baudoinia compniacensis (strain UAMH 10762)</name>
    <dbReference type="NCBI Taxonomy" id="717646"/>
    <lineage>
        <taxon>Eukaryota</taxon>
        <taxon>Fungi</taxon>
        <taxon>Dikarya</taxon>
        <taxon>Ascomycota</taxon>
        <taxon>Pezizomycotina</taxon>
        <taxon>Dothideomycetes</taxon>
        <taxon>Dothideomycetidae</taxon>
        <taxon>Mycosphaerellales</taxon>
        <taxon>Teratosphaeriaceae</taxon>
        <taxon>Baudoinia</taxon>
    </lineage>
</organism>
<dbReference type="SUPFAM" id="SSF57716">
    <property type="entry name" value="Glucocorticoid receptor-like (DNA-binding domain)"/>
    <property type="match status" value="1"/>
</dbReference>
<feature type="region of interest" description="Disordered" evidence="1">
    <location>
        <begin position="192"/>
        <end position="264"/>
    </location>
</feature>